<gene>
    <name evidence="1" type="ordered locus">HRM2_29710</name>
</gene>
<evidence type="ECO:0000313" key="1">
    <source>
        <dbReference type="EMBL" id="ACN16054.1"/>
    </source>
</evidence>
<organism evidence="1 2">
    <name type="scientific">Desulforapulum autotrophicum (strain ATCC 43914 / DSM 3382 / VKM B-1955 / HRM2)</name>
    <name type="common">Desulfobacterium autotrophicum</name>
    <dbReference type="NCBI Taxonomy" id="177437"/>
    <lineage>
        <taxon>Bacteria</taxon>
        <taxon>Pseudomonadati</taxon>
        <taxon>Thermodesulfobacteriota</taxon>
        <taxon>Desulfobacteria</taxon>
        <taxon>Desulfobacterales</taxon>
        <taxon>Desulfobacteraceae</taxon>
        <taxon>Desulforapulum</taxon>
    </lineage>
</organism>
<accession>C0QK28</accession>
<dbReference type="HOGENOM" id="CLU_2989184_0_0_7"/>
<reference evidence="1 2" key="1">
    <citation type="journal article" date="2009" name="Environ. Microbiol.">
        <title>Genome sequence of Desulfobacterium autotrophicum HRM2, a marine sulfate reducer oxidizing organic carbon completely to carbon dioxide.</title>
        <authorList>
            <person name="Strittmatter A.W."/>
            <person name="Liesegang H."/>
            <person name="Rabus R."/>
            <person name="Decker I."/>
            <person name="Amann J."/>
            <person name="Andres S."/>
            <person name="Henne A."/>
            <person name="Fricke W.F."/>
            <person name="Martinez-Arias R."/>
            <person name="Bartels D."/>
            <person name="Goesmann A."/>
            <person name="Krause L."/>
            <person name="Puehler A."/>
            <person name="Klenk H.P."/>
            <person name="Richter M."/>
            <person name="Schuler M."/>
            <person name="Gloeckner F.O."/>
            <person name="Meyerdierks A."/>
            <person name="Gottschalk G."/>
            <person name="Amann R."/>
        </authorList>
    </citation>
    <scope>NUCLEOTIDE SEQUENCE [LARGE SCALE GENOMIC DNA]</scope>
    <source>
        <strain evidence="2">ATCC 43914 / DSM 3382 / HRM2</strain>
    </source>
</reference>
<sequence>MTENPCLDEKFPICKMQKILKSERTNVREANLIICQRFEATPQMGEFLFKHYLEKTE</sequence>
<protein>
    <submittedName>
        <fullName evidence="1">Uncharacterized protein</fullName>
    </submittedName>
</protein>
<dbReference type="EMBL" id="CP001087">
    <property type="protein sequence ID" value="ACN16054.1"/>
    <property type="molecule type" value="Genomic_DNA"/>
</dbReference>
<proteinExistence type="predicted"/>
<keyword evidence="2" id="KW-1185">Reference proteome</keyword>
<dbReference type="AlphaFoldDB" id="C0QK28"/>
<evidence type="ECO:0000313" key="2">
    <source>
        <dbReference type="Proteomes" id="UP000000442"/>
    </source>
</evidence>
<dbReference type="STRING" id="177437.HRM2_29710"/>
<name>C0QK28_DESAH</name>
<dbReference type="KEGG" id="dat:HRM2_29710"/>
<dbReference type="Proteomes" id="UP000000442">
    <property type="component" value="Chromosome"/>
</dbReference>